<name>A0A9J5XJW1_SOLCO</name>
<proteinExistence type="predicted"/>
<dbReference type="OrthoDB" id="1534647at2759"/>
<accession>A0A9J5XJW1</accession>
<protein>
    <submittedName>
        <fullName evidence="1">Uncharacterized protein</fullName>
    </submittedName>
</protein>
<gene>
    <name evidence="1" type="ORF">H5410_049011</name>
</gene>
<comment type="caution">
    <text evidence="1">The sequence shown here is derived from an EMBL/GenBank/DDBJ whole genome shotgun (WGS) entry which is preliminary data.</text>
</comment>
<evidence type="ECO:0000313" key="2">
    <source>
        <dbReference type="Proteomes" id="UP000824120"/>
    </source>
</evidence>
<organism evidence="1 2">
    <name type="scientific">Solanum commersonii</name>
    <name type="common">Commerson's wild potato</name>
    <name type="synonym">Commerson's nightshade</name>
    <dbReference type="NCBI Taxonomy" id="4109"/>
    <lineage>
        <taxon>Eukaryota</taxon>
        <taxon>Viridiplantae</taxon>
        <taxon>Streptophyta</taxon>
        <taxon>Embryophyta</taxon>
        <taxon>Tracheophyta</taxon>
        <taxon>Spermatophyta</taxon>
        <taxon>Magnoliopsida</taxon>
        <taxon>eudicotyledons</taxon>
        <taxon>Gunneridae</taxon>
        <taxon>Pentapetalae</taxon>
        <taxon>asterids</taxon>
        <taxon>lamiids</taxon>
        <taxon>Solanales</taxon>
        <taxon>Solanaceae</taxon>
        <taxon>Solanoideae</taxon>
        <taxon>Solaneae</taxon>
        <taxon>Solanum</taxon>
    </lineage>
</organism>
<dbReference type="AlphaFoldDB" id="A0A9J5XJW1"/>
<dbReference type="EMBL" id="JACXVP010000009">
    <property type="protein sequence ID" value="KAG5588577.1"/>
    <property type="molecule type" value="Genomic_DNA"/>
</dbReference>
<dbReference type="Proteomes" id="UP000824120">
    <property type="component" value="Chromosome 9"/>
</dbReference>
<keyword evidence="2" id="KW-1185">Reference proteome</keyword>
<evidence type="ECO:0000313" key="1">
    <source>
        <dbReference type="EMBL" id="KAG5588577.1"/>
    </source>
</evidence>
<sequence>MEQFERLDIVLQNGVKNFVFRVPYFPLLIFKILATKWLRELLSIDCLFNLHVSFGVVESSKDQVSFHEGLEDSVLWVKVFEKSSAQVTHKS</sequence>
<reference evidence="1 2" key="1">
    <citation type="submission" date="2020-09" db="EMBL/GenBank/DDBJ databases">
        <title>De no assembly of potato wild relative species, Solanum commersonii.</title>
        <authorList>
            <person name="Cho K."/>
        </authorList>
    </citation>
    <scope>NUCLEOTIDE SEQUENCE [LARGE SCALE GENOMIC DNA]</scope>
    <source>
        <strain evidence="1">LZ3.2</strain>
        <tissue evidence="1">Leaf</tissue>
    </source>
</reference>